<evidence type="ECO:0000256" key="5">
    <source>
        <dbReference type="PROSITE-ProRule" id="PRU00042"/>
    </source>
</evidence>
<dbReference type="AlphaFoldDB" id="A0A0D0AN37"/>
<dbReference type="PROSITE" id="PS50157">
    <property type="entry name" value="ZINC_FINGER_C2H2_2"/>
    <property type="match status" value="1"/>
</dbReference>
<feature type="domain" description="C2H2-type" evidence="7">
    <location>
        <begin position="194"/>
        <end position="226"/>
    </location>
</feature>
<evidence type="ECO:0000256" key="6">
    <source>
        <dbReference type="SAM" id="MobiDB-lite"/>
    </source>
</evidence>
<reference evidence="8 9" key="1">
    <citation type="submission" date="2014-04" db="EMBL/GenBank/DDBJ databases">
        <title>Evolutionary Origins and Diversification of the Mycorrhizal Mutualists.</title>
        <authorList>
            <consortium name="DOE Joint Genome Institute"/>
            <consortium name="Mycorrhizal Genomics Consortium"/>
            <person name="Kohler A."/>
            <person name="Kuo A."/>
            <person name="Nagy L.G."/>
            <person name="Floudas D."/>
            <person name="Copeland A."/>
            <person name="Barry K.W."/>
            <person name="Cichocki N."/>
            <person name="Veneault-Fourrey C."/>
            <person name="LaButti K."/>
            <person name="Lindquist E.A."/>
            <person name="Lipzen A."/>
            <person name="Lundell T."/>
            <person name="Morin E."/>
            <person name="Murat C."/>
            <person name="Riley R."/>
            <person name="Ohm R."/>
            <person name="Sun H."/>
            <person name="Tunlid A."/>
            <person name="Henrissat B."/>
            <person name="Grigoriev I.V."/>
            <person name="Hibbett D.S."/>
            <person name="Martin F."/>
        </authorList>
    </citation>
    <scope>NUCLEOTIDE SEQUENCE [LARGE SCALE GENOMIC DNA]</scope>
    <source>
        <strain evidence="8 9">FD-317 M1</strain>
    </source>
</reference>
<accession>A0A0D0AN37</accession>
<dbReference type="PANTHER" id="PTHR19818:SF139">
    <property type="entry name" value="PAIR-RULE PROTEIN ODD-PAIRED"/>
    <property type="match status" value="1"/>
</dbReference>
<dbReference type="GO" id="GO:0000978">
    <property type="term" value="F:RNA polymerase II cis-regulatory region sequence-specific DNA binding"/>
    <property type="evidence" value="ECO:0007669"/>
    <property type="project" value="TreeGrafter"/>
</dbReference>
<evidence type="ECO:0000259" key="7">
    <source>
        <dbReference type="PROSITE" id="PS50157"/>
    </source>
</evidence>
<proteinExistence type="predicted"/>
<dbReference type="InterPro" id="IPR036236">
    <property type="entry name" value="Znf_C2H2_sf"/>
</dbReference>
<evidence type="ECO:0000313" key="8">
    <source>
        <dbReference type="EMBL" id="KIK51640.1"/>
    </source>
</evidence>
<evidence type="ECO:0000256" key="3">
    <source>
        <dbReference type="ARBA" id="ARBA00022771"/>
    </source>
</evidence>
<dbReference type="GO" id="GO:0005634">
    <property type="term" value="C:nucleus"/>
    <property type="evidence" value="ECO:0007669"/>
    <property type="project" value="UniProtKB-ARBA"/>
</dbReference>
<evidence type="ECO:0000256" key="1">
    <source>
        <dbReference type="ARBA" id="ARBA00022723"/>
    </source>
</evidence>
<dbReference type="PANTHER" id="PTHR19818">
    <property type="entry name" value="ZINC FINGER PROTEIN ZIC AND GLI"/>
    <property type="match status" value="1"/>
</dbReference>
<feature type="compositionally biased region" description="Polar residues" evidence="6">
    <location>
        <begin position="136"/>
        <end position="160"/>
    </location>
</feature>
<dbReference type="InterPro" id="IPR050329">
    <property type="entry name" value="GLI_C2H2-zinc-finger"/>
</dbReference>
<gene>
    <name evidence="8" type="ORF">GYMLUDRAFT_64740</name>
</gene>
<protein>
    <recommendedName>
        <fullName evidence="7">C2H2-type domain-containing protein</fullName>
    </recommendedName>
</protein>
<dbReference type="SUPFAM" id="SSF57667">
    <property type="entry name" value="beta-beta-alpha zinc fingers"/>
    <property type="match status" value="1"/>
</dbReference>
<dbReference type="OrthoDB" id="427030at2759"/>
<dbReference type="Proteomes" id="UP000053593">
    <property type="component" value="Unassembled WGS sequence"/>
</dbReference>
<feature type="region of interest" description="Disordered" evidence="6">
    <location>
        <begin position="136"/>
        <end position="166"/>
    </location>
</feature>
<evidence type="ECO:0000256" key="2">
    <source>
        <dbReference type="ARBA" id="ARBA00022737"/>
    </source>
</evidence>
<evidence type="ECO:0000256" key="4">
    <source>
        <dbReference type="ARBA" id="ARBA00022833"/>
    </source>
</evidence>
<organism evidence="8 9">
    <name type="scientific">Collybiopsis luxurians FD-317 M1</name>
    <dbReference type="NCBI Taxonomy" id="944289"/>
    <lineage>
        <taxon>Eukaryota</taxon>
        <taxon>Fungi</taxon>
        <taxon>Dikarya</taxon>
        <taxon>Basidiomycota</taxon>
        <taxon>Agaricomycotina</taxon>
        <taxon>Agaricomycetes</taxon>
        <taxon>Agaricomycetidae</taxon>
        <taxon>Agaricales</taxon>
        <taxon>Marasmiineae</taxon>
        <taxon>Omphalotaceae</taxon>
        <taxon>Collybiopsis</taxon>
        <taxon>Collybiopsis luxurians</taxon>
    </lineage>
</organism>
<sequence>MAMNYPPEIDPSTHAGAREQNLWSRYDLGIEHPVPAPHSLPFNHHFEARRGIEVIEWRTVSLEPDFYLQSLTPSSPTVPQEDRIDVAVQQNWMSLDGFLESPVSGGAIELDHQYHHPVPENESAFSYADFDASEFSASPLTESPTDKPQPQPSALQTASQKPALRTVGSAAVVHAALKRRRVDGKTGEPRESRFRCPEPKCVQLGIGFTTKQNYDDHTRRHTGNKPFHCTLCHGVKASFTNKNDLRRHQRESKKCKKLAALLAARV</sequence>
<name>A0A0D0AN37_9AGAR</name>
<dbReference type="HOGENOM" id="CLU_1046037_0_0_1"/>
<keyword evidence="9" id="KW-1185">Reference proteome</keyword>
<keyword evidence="3 5" id="KW-0863">Zinc-finger</keyword>
<dbReference type="GO" id="GO:0000981">
    <property type="term" value="F:DNA-binding transcription factor activity, RNA polymerase II-specific"/>
    <property type="evidence" value="ECO:0007669"/>
    <property type="project" value="TreeGrafter"/>
</dbReference>
<evidence type="ECO:0000313" key="9">
    <source>
        <dbReference type="Proteomes" id="UP000053593"/>
    </source>
</evidence>
<dbReference type="GO" id="GO:0045944">
    <property type="term" value="P:positive regulation of transcription by RNA polymerase II"/>
    <property type="evidence" value="ECO:0007669"/>
    <property type="project" value="UniProtKB-ARBA"/>
</dbReference>
<keyword evidence="1" id="KW-0479">Metal-binding</keyword>
<dbReference type="GO" id="GO:0008270">
    <property type="term" value="F:zinc ion binding"/>
    <property type="evidence" value="ECO:0007669"/>
    <property type="project" value="UniProtKB-KW"/>
</dbReference>
<keyword evidence="4" id="KW-0862">Zinc</keyword>
<dbReference type="InterPro" id="IPR013087">
    <property type="entry name" value="Znf_C2H2_type"/>
</dbReference>
<keyword evidence="2" id="KW-0677">Repeat</keyword>
<dbReference type="EMBL" id="KN834859">
    <property type="protein sequence ID" value="KIK51640.1"/>
    <property type="molecule type" value="Genomic_DNA"/>
</dbReference>
<dbReference type="Gene3D" id="3.30.160.60">
    <property type="entry name" value="Classic Zinc Finger"/>
    <property type="match status" value="2"/>
</dbReference>